<reference evidence="1 2" key="1">
    <citation type="submission" date="2016-11" db="EMBL/GenBank/DDBJ databases">
        <title>Trade-off between light-utilization and light-protection in marine flavobacteria.</title>
        <authorList>
            <person name="Kumagai Y."/>
        </authorList>
    </citation>
    <scope>NUCLEOTIDE SEQUENCE [LARGE SCALE GENOMIC DNA]</scope>
    <source>
        <strain evidence="1 2">JCM 17109</strain>
    </source>
</reference>
<dbReference type="InterPro" id="IPR036196">
    <property type="entry name" value="Ptyr_pPase_sf"/>
</dbReference>
<protein>
    <submittedName>
        <fullName evidence="1">Protein-tyrosine-phosphatase</fullName>
    </submittedName>
</protein>
<evidence type="ECO:0000313" key="2">
    <source>
        <dbReference type="Proteomes" id="UP000239532"/>
    </source>
</evidence>
<keyword evidence="2" id="KW-1185">Reference proteome</keyword>
<dbReference type="SUPFAM" id="SSF52788">
    <property type="entry name" value="Phosphotyrosine protein phosphatases I"/>
    <property type="match status" value="1"/>
</dbReference>
<comment type="caution">
    <text evidence="1">The sequence shown here is derived from an EMBL/GenBank/DDBJ whole genome shotgun (WGS) entry which is preliminary data.</text>
</comment>
<evidence type="ECO:0000313" key="1">
    <source>
        <dbReference type="EMBL" id="PRP67745.1"/>
    </source>
</evidence>
<proteinExistence type="predicted"/>
<name>A0A2S9WWA6_9FLAO</name>
<dbReference type="AlphaFoldDB" id="A0A2S9WWA6"/>
<gene>
    <name evidence="1" type="ORF">BST86_11900</name>
</gene>
<dbReference type="OrthoDB" id="9793058at2"/>
<organism evidence="1 2">
    <name type="scientific">Nonlabens agnitus</name>
    <dbReference type="NCBI Taxonomy" id="870484"/>
    <lineage>
        <taxon>Bacteria</taxon>
        <taxon>Pseudomonadati</taxon>
        <taxon>Bacteroidota</taxon>
        <taxon>Flavobacteriia</taxon>
        <taxon>Flavobacteriales</taxon>
        <taxon>Flavobacteriaceae</taxon>
        <taxon>Nonlabens</taxon>
    </lineage>
</organism>
<dbReference type="EMBL" id="MQUC01000003">
    <property type="protein sequence ID" value="PRP67745.1"/>
    <property type="molecule type" value="Genomic_DNA"/>
</dbReference>
<sequence>MFPTLKQYIDQIDASTVSENRKEVLDQLAAYMIYQQKEDKPINLNFICTHNSRRSHLGQVWAQVMASYYKIPEVLTFSGGTETTAVFPMIIETLESQHFKVTMVDESENPLYEVAYGEDDALYLFSKAYDDESNPTEDFAAIMTCSQADEDCPFIPGTDKRIALTYEDPKVSDGTDHQKETYLERSLQIATEMKYVFSQIK</sequence>
<dbReference type="PANTHER" id="PTHR43428">
    <property type="entry name" value="ARSENATE REDUCTASE"/>
    <property type="match status" value="1"/>
</dbReference>
<dbReference type="Proteomes" id="UP000239532">
    <property type="component" value="Unassembled WGS sequence"/>
</dbReference>
<dbReference type="RefSeq" id="WP_105983447.1">
    <property type="nucleotide sequence ID" value="NZ_MQUC01000003.1"/>
</dbReference>
<dbReference type="Gene3D" id="3.40.50.2300">
    <property type="match status" value="1"/>
</dbReference>
<dbReference type="PANTHER" id="PTHR43428:SF1">
    <property type="entry name" value="ARSENATE REDUCTASE"/>
    <property type="match status" value="1"/>
</dbReference>
<accession>A0A2S9WWA6</accession>